<dbReference type="Proteomes" id="UP000663865">
    <property type="component" value="Unassembled WGS sequence"/>
</dbReference>
<dbReference type="FunFam" id="3.30.160.60:FF:000018">
    <property type="entry name" value="Krueppel-like factor 15"/>
    <property type="match status" value="1"/>
</dbReference>
<evidence type="ECO:0000256" key="2">
    <source>
        <dbReference type="ARBA" id="ARBA00022723"/>
    </source>
</evidence>
<dbReference type="SMART" id="SM00355">
    <property type="entry name" value="ZnF_C2H2"/>
    <property type="match status" value="3"/>
</dbReference>
<keyword evidence="21" id="KW-1185">Reference proteome</keyword>
<evidence type="ECO:0000313" key="16">
    <source>
        <dbReference type="EMBL" id="CAF4431140.1"/>
    </source>
</evidence>
<keyword evidence="3" id="KW-0677">Repeat</keyword>
<evidence type="ECO:0000256" key="3">
    <source>
        <dbReference type="ARBA" id="ARBA00022737"/>
    </source>
</evidence>
<feature type="domain" description="C2H2-type" evidence="9">
    <location>
        <begin position="201"/>
        <end position="230"/>
    </location>
</feature>
<evidence type="ECO:0000256" key="5">
    <source>
        <dbReference type="ARBA" id="ARBA00022833"/>
    </source>
</evidence>
<comment type="subcellular location">
    <subcellularLocation>
        <location evidence="1">Nucleus</location>
    </subcellularLocation>
</comment>
<dbReference type="EMBL" id="CAJNYT010001292">
    <property type="protein sequence ID" value="CAF3403365.1"/>
    <property type="molecule type" value="Genomic_DNA"/>
</dbReference>
<evidence type="ECO:0000313" key="13">
    <source>
        <dbReference type="EMBL" id="CAF3621269.1"/>
    </source>
</evidence>
<dbReference type="Gene3D" id="3.30.160.60">
    <property type="entry name" value="Classic Zinc Finger"/>
    <property type="match status" value="3"/>
</dbReference>
<keyword evidence="4 7" id="KW-0863">Zinc-finger</keyword>
<evidence type="ECO:0000256" key="1">
    <source>
        <dbReference type="ARBA" id="ARBA00004123"/>
    </source>
</evidence>
<dbReference type="Pfam" id="PF00096">
    <property type="entry name" value="zf-C2H2"/>
    <property type="match status" value="2"/>
</dbReference>
<protein>
    <recommendedName>
        <fullName evidence="9">C2H2-type domain-containing protein</fullName>
    </recommendedName>
</protein>
<evidence type="ECO:0000313" key="10">
    <source>
        <dbReference type="EMBL" id="CAF3117595.1"/>
    </source>
</evidence>
<feature type="domain" description="C2H2-type" evidence="9">
    <location>
        <begin position="231"/>
        <end position="260"/>
    </location>
</feature>
<name>A0A821DIA3_9BILA</name>
<feature type="compositionally biased region" description="Low complexity" evidence="8">
    <location>
        <begin position="100"/>
        <end position="130"/>
    </location>
</feature>
<dbReference type="EMBL" id="CAJOBS010001755">
    <property type="protein sequence ID" value="CAF4758765.1"/>
    <property type="molecule type" value="Genomic_DNA"/>
</dbReference>
<dbReference type="PANTHER" id="PTHR23235:SF164">
    <property type="entry name" value="C2H2-TYPE DOMAIN-CONTAINING PROTEIN"/>
    <property type="match status" value="1"/>
</dbReference>
<evidence type="ECO:0000256" key="6">
    <source>
        <dbReference type="ARBA" id="ARBA00023242"/>
    </source>
</evidence>
<dbReference type="Proteomes" id="UP000663869">
    <property type="component" value="Unassembled WGS sequence"/>
</dbReference>
<dbReference type="EMBL" id="CAJOBR010001611">
    <property type="protein sequence ID" value="CAF4622064.1"/>
    <property type="molecule type" value="Genomic_DNA"/>
</dbReference>
<evidence type="ECO:0000313" key="15">
    <source>
        <dbReference type="EMBL" id="CAF4396467.1"/>
    </source>
</evidence>
<dbReference type="EMBL" id="CAJNYU010003487">
    <property type="protein sequence ID" value="CAF3676485.1"/>
    <property type="molecule type" value="Genomic_DNA"/>
</dbReference>
<dbReference type="Proteomes" id="UP000663862">
    <property type="component" value="Unassembled WGS sequence"/>
</dbReference>
<organism evidence="18 20">
    <name type="scientific">Rotaria socialis</name>
    <dbReference type="NCBI Taxonomy" id="392032"/>
    <lineage>
        <taxon>Eukaryota</taxon>
        <taxon>Metazoa</taxon>
        <taxon>Spiralia</taxon>
        <taxon>Gnathifera</taxon>
        <taxon>Rotifera</taxon>
        <taxon>Eurotatoria</taxon>
        <taxon>Bdelloidea</taxon>
        <taxon>Philodinida</taxon>
        <taxon>Philodinidae</taxon>
        <taxon>Rotaria</taxon>
    </lineage>
</organism>
<dbReference type="EMBL" id="CAJNXB010000958">
    <property type="protein sequence ID" value="CAF3117595.1"/>
    <property type="molecule type" value="Genomic_DNA"/>
</dbReference>
<proteinExistence type="predicted"/>
<dbReference type="Proteomes" id="UP000663838">
    <property type="component" value="Unassembled WGS sequence"/>
</dbReference>
<evidence type="ECO:0000259" key="9">
    <source>
        <dbReference type="PROSITE" id="PS50157"/>
    </source>
</evidence>
<dbReference type="Proteomes" id="UP000663833">
    <property type="component" value="Unassembled WGS sequence"/>
</dbReference>
<gene>
    <name evidence="14" type="ORF">FME351_LOCUS26077</name>
    <name evidence="11" type="ORF">GRG538_LOCUS10220</name>
    <name evidence="16" type="ORF">HFQ381_LOCUS22349</name>
    <name evidence="12" type="ORF">KIK155_LOCUS16725</name>
    <name evidence="13" type="ORF">LUA448_LOCUS31439</name>
    <name evidence="18" type="ORF">QYT958_LOCUS12912</name>
    <name evidence="10" type="ORF">TIS948_LOCUS7810</name>
    <name evidence="19" type="ORF">TOA249_LOCUS20897</name>
    <name evidence="15" type="ORF">TSG867_LOCUS12668</name>
    <name evidence="17" type="ORF">UJA718_LOCUS21670</name>
</gene>
<dbReference type="EMBL" id="CAJOBQ010000650">
    <property type="protein sequence ID" value="CAF4396467.1"/>
    <property type="molecule type" value="Genomic_DNA"/>
</dbReference>
<evidence type="ECO:0000313" key="19">
    <source>
        <dbReference type="EMBL" id="CAF4758765.1"/>
    </source>
</evidence>
<dbReference type="OrthoDB" id="6365676at2759"/>
<reference evidence="18" key="1">
    <citation type="submission" date="2021-02" db="EMBL/GenBank/DDBJ databases">
        <authorList>
            <person name="Nowell W R."/>
        </authorList>
    </citation>
    <scope>NUCLEOTIDE SEQUENCE</scope>
</reference>
<dbReference type="InterPro" id="IPR013087">
    <property type="entry name" value="Znf_C2H2_type"/>
</dbReference>
<dbReference type="EMBL" id="CAJNYV010002951">
    <property type="protein sequence ID" value="CAF3517437.1"/>
    <property type="molecule type" value="Genomic_DNA"/>
</dbReference>
<dbReference type="EMBL" id="CAJOBO010002096">
    <property type="protein sequence ID" value="CAF4431140.1"/>
    <property type="molecule type" value="Genomic_DNA"/>
</dbReference>
<evidence type="ECO:0000313" key="11">
    <source>
        <dbReference type="EMBL" id="CAF3403365.1"/>
    </source>
</evidence>
<evidence type="ECO:0000256" key="8">
    <source>
        <dbReference type="SAM" id="MobiDB-lite"/>
    </source>
</evidence>
<evidence type="ECO:0000313" key="17">
    <source>
        <dbReference type="EMBL" id="CAF4435532.1"/>
    </source>
</evidence>
<evidence type="ECO:0000256" key="7">
    <source>
        <dbReference type="PROSITE-ProRule" id="PRU00042"/>
    </source>
</evidence>
<keyword evidence="6" id="KW-0539">Nucleus</keyword>
<evidence type="ECO:0000313" key="14">
    <source>
        <dbReference type="EMBL" id="CAF3676485.1"/>
    </source>
</evidence>
<dbReference type="PROSITE" id="PS00028">
    <property type="entry name" value="ZINC_FINGER_C2H2_1"/>
    <property type="match status" value="3"/>
</dbReference>
<dbReference type="SUPFAM" id="SSF57667">
    <property type="entry name" value="beta-beta-alpha zinc fingers"/>
    <property type="match status" value="1"/>
</dbReference>
<dbReference type="FunFam" id="3.30.160.60:FF:000690">
    <property type="entry name" value="Zinc finger protein 354C"/>
    <property type="match status" value="1"/>
</dbReference>
<evidence type="ECO:0000313" key="18">
    <source>
        <dbReference type="EMBL" id="CAF4622064.1"/>
    </source>
</evidence>
<feature type="compositionally biased region" description="Low complexity" evidence="8">
    <location>
        <begin position="140"/>
        <end position="151"/>
    </location>
</feature>
<dbReference type="PANTHER" id="PTHR23235">
    <property type="entry name" value="KRUEPPEL-LIKE TRANSCRIPTION FACTOR"/>
    <property type="match status" value="1"/>
</dbReference>
<dbReference type="GO" id="GO:0000981">
    <property type="term" value="F:DNA-binding transcription factor activity, RNA polymerase II-specific"/>
    <property type="evidence" value="ECO:0007669"/>
    <property type="project" value="TreeGrafter"/>
</dbReference>
<evidence type="ECO:0000256" key="4">
    <source>
        <dbReference type="ARBA" id="ARBA00022771"/>
    </source>
</evidence>
<keyword evidence="2" id="KW-0479">Metal-binding</keyword>
<evidence type="ECO:0000313" key="12">
    <source>
        <dbReference type="EMBL" id="CAF3517437.1"/>
    </source>
</evidence>
<dbReference type="FunFam" id="3.30.160.60:FF:000125">
    <property type="entry name" value="Putative zinc finger protein 143"/>
    <property type="match status" value="1"/>
</dbReference>
<evidence type="ECO:0000313" key="20">
    <source>
        <dbReference type="Proteomes" id="UP000663848"/>
    </source>
</evidence>
<feature type="region of interest" description="Disordered" evidence="8">
    <location>
        <begin position="100"/>
        <end position="151"/>
    </location>
</feature>
<dbReference type="EMBL" id="CAJNYD010004667">
    <property type="protein sequence ID" value="CAF3621269.1"/>
    <property type="molecule type" value="Genomic_DNA"/>
</dbReference>
<feature type="domain" description="C2H2-type" evidence="9">
    <location>
        <begin position="261"/>
        <end position="288"/>
    </location>
</feature>
<dbReference type="Proteomes" id="UP000663872">
    <property type="component" value="Unassembled WGS sequence"/>
</dbReference>
<dbReference type="Proteomes" id="UP000663848">
    <property type="component" value="Unassembled WGS sequence"/>
</dbReference>
<evidence type="ECO:0000313" key="21">
    <source>
        <dbReference type="Proteomes" id="UP000663873"/>
    </source>
</evidence>
<dbReference type="Proteomes" id="UP000663825">
    <property type="component" value="Unassembled WGS sequence"/>
</dbReference>
<dbReference type="GO" id="GO:0008270">
    <property type="term" value="F:zinc ion binding"/>
    <property type="evidence" value="ECO:0007669"/>
    <property type="project" value="UniProtKB-KW"/>
</dbReference>
<dbReference type="AlphaFoldDB" id="A0A821DIA3"/>
<comment type="caution">
    <text evidence="18">The sequence shown here is derived from an EMBL/GenBank/DDBJ whole genome shotgun (WGS) entry which is preliminary data.</text>
</comment>
<dbReference type="PROSITE" id="PS50157">
    <property type="entry name" value="ZINC_FINGER_C2H2_2"/>
    <property type="match status" value="3"/>
</dbReference>
<dbReference type="EMBL" id="CAJOBP010004286">
    <property type="protein sequence ID" value="CAF4435532.1"/>
    <property type="molecule type" value="Genomic_DNA"/>
</dbReference>
<sequence>MIQTTQCTASDSFQTDKKENLSELNSLMYTKLNSVPMNIETKTEMDSTTSVQDAELLLSIGSAPSKPRKLHPKFRPYISEPVDTSIPALNNLTLSNRSNSLSSSLSDEYSSESISTSTPTPCTSPCLSSNDDSQLSSAESNSSTTNPNKNNQEYHVLYVNLNGEYVPVAKSSFTIPTALPSSQFQIPICKPILTIDRKRSHVCTYSGCRKSYFKSSHLKAHYRIHTGEKPFSCSWPKCDKTFARSDELSRHRRSHTGEKKHVCPVCQKAFMRSDHLSKHQKLHTKVKIVS</sequence>
<dbReference type="Proteomes" id="UP000663873">
    <property type="component" value="Unassembled WGS sequence"/>
</dbReference>
<keyword evidence="5" id="KW-0862">Zinc</keyword>
<dbReference type="InterPro" id="IPR036236">
    <property type="entry name" value="Znf_C2H2_sf"/>
</dbReference>
<dbReference type="GO" id="GO:0005634">
    <property type="term" value="C:nucleus"/>
    <property type="evidence" value="ECO:0007669"/>
    <property type="project" value="UniProtKB-SubCell"/>
</dbReference>
<accession>A0A821DIA3</accession>
<dbReference type="GO" id="GO:0000978">
    <property type="term" value="F:RNA polymerase II cis-regulatory region sequence-specific DNA binding"/>
    <property type="evidence" value="ECO:0007669"/>
    <property type="project" value="TreeGrafter"/>
</dbReference>
<dbReference type="Proteomes" id="UP000663851">
    <property type="component" value="Unassembled WGS sequence"/>
</dbReference>